<evidence type="ECO:0000256" key="1">
    <source>
        <dbReference type="ARBA" id="ARBA00005912"/>
    </source>
</evidence>
<reference evidence="5 6" key="1">
    <citation type="journal article" date="2016" name="Mol. Biol. Evol.">
        <title>Genome-Wide Survey of Gut Fungi (Harpellales) Reveals the First Horizontally Transferred Ubiquitin Gene from a Mosquito Host.</title>
        <authorList>
            <person name="Wang Y."/>
            <person name="White M.M."/>
            <person name="Kvist S."/>
            <person name="Moncalvo J.M."/>
        </authorList>
    </citation>
    <scope>NUCLEOTIDE SEQUENCE [LARGE SCALE GENOMIC DNA]</scope>
    <source>
        <strain evidence="5 6">ALG-7-W6</strain>
    </source>
</reference>
<keyword evidence="6" id="KW-1185">Reference proteome</keyword>
<dbReference type="NCBIfam" id="TIGR00496">
    <property type="entry name" value="frr"/>
    <property type="match status" value="1"/>
</dbReference>
<evidence type="ECO:0000256" key="2">
    <source>
        <dbReference type="ARBA" id="ARBA00022917"/>
    </source>
</evidence>
<dbReference type="PANTHER" id="PTHR20982:SF3">
    <property type="entry name" value="MITOCHONDRIAL RIBOSOME RECYCLING FACTOR PSEUDO 1"/>
    <property type="match status" value="1"/>
</dbReference>
<dbReference type="AlphaFoldDB" id="A0A1R0GX00"/>
<dbReference type="InterPro" id="IPR036191">
    <property type="entry name" value="RRF_sf"/>
</dbReference>
<gene>
    <name evidence="5" type="ORF">AYI68_g4517</name>
</gene>
<dbReference type="GO" id="GO:0043023">
    <property type="term" value="F:ribosomal large subunit binding"/>
    <property type="evidence" value="ECO:0007669"/>
    <property type="project" value="TreeGrafter"/>
</dbReference>
<accession>A0A1R0GX00</accession>
<dbReference type="STRING" id="133383.A0A1R0GX00"/>
<dbReference type="Gene3D" id="3.30.1360.40">
    <property type="match status" value="1"/>
</dbReference>
<dbReference type="GO" id="GO:0005739">
    <property type="term" value="C:mitochondrion"/>
    <property type="evidence" value="ECO:0007669"/>
    <property type="project" value="TreeGrafter"/>
</dbReference>
<protein>
    <submittedName>
        <fullName evidence="5">Ribosome-recycling factor</fullName>
    </submittedName>
</protein>
<keyword evidence="2" id="KW-0648">Protein biosynthesis</keyword>
<name>A0A1R0GX00_9FUNG</name>
<sequence length="266" mass="30027">MSIAKSNAFLKLSRMVNPFSATFSNSKVYITSKPYFANVGSNSRSFRIMPQSQILLRFYSKKAKENKAQVKQLAKDIKKDDDGNLELVDLEKYEEKMSKVIAYLSNELLSVRSGRANPNLISSIHFVSGNKKQTLEQVASISVKDAQTLIVVPFDDSTSTEIEKAIRNSGLGLNPQVSGNSIRVPIPRQTKESRDKVAKSLTQLSESTKVQLRKLRQDANKKLKSKEKAVSKDYFKQWEADVDELSTKYIEKIDTAVKQKLKEIEN</sequence>
<evidence type="ECO:0000313" key="5">
    <source>
        <dbReference type="EMBL" id="OLY81378.1"/>
    </source>
</evidence>
<dbReference type="Proteomes" id="UP000187455">
    <property type="component" value="Unassembled WGS sequence"/>
</dbReference>
<dbReference type="GO" id="GO:0006412">
    <property type="term" value="P:translation"/>
    <property type="evidence" value="ECO:0007669"/>
    <property type="project" value="UniProtKB-KW"/>
</dbReference>
<evidence type="ECO:0000256" key="3">
    <source>
        <dbReference type="ARBA" id="ARBA00024909"/>
    </source>
</evidence>
<dbReference type="EMBL" id="LSSL01002510">
    <property type="protein sequence ID" value="OLY81378.1"/>
    <property type="molecule type" value="Genomic_DNA"/>
</dbReference>
<dbReference type="FunFam" id="3.30.1360.40:FF:000001">
    <property type="entry name" value="Ribosome-recycling factor"/>
    <property type="match status" value="1"/>
</dbReference>
<evidence type="ECO:0000259" key="4">
    <source>
        <dbReference type="Pfam" id="PF01765"/>
    </source>
</evidence>
<dbReference type="InterPro" id="IPR002661">
    <property type="entry name" value="Ribosome_recyc_fac"/>
</dbReference>
<proteinExistence type="inferred from homology"/>
<comment type="function">
    <text evidence="3">Necessary for protein synthesis in mitochondria. Functions as a ribosome recycling factor in mitochondria.</text>
</comment>
<dbReference type="Gene3D" id="1.10.132.20">
    <property type="entry name" value="Ribosome-recycling factor"/>
    <property type="match status" value="1"/>
</dbReference>
<dbReference type="SUPFAM" id="SSF55194">
    <property type="entry name" value="Ribosome recycling factor, RRF"/>
    <property type="match status" value="1"/>
</dbReference>
<dbReference type="InterPro" id="IPR023584">
    <property type="entry name" value="Ribosome_recyc_fac_dom"/>
</dbReference>
<feature type="domain" description="Ribosome recycling factor" evidence="4">
    <location>
        <begin position="105"/>
        <end position="264"/>
    </location>
</feature>
<dbReference type="OrthoDB" id="407355at2759"/>
<comment type="similarity">
    <text evidence="1">Belongs to the RRF family.</text>
</comment>
<dbReference type="Pfam" id="PF01765">
    <property type="entry name" value="RRF"/>
    <property type="match status" value="1"/>
</dbReference>
<comment type="caution">
    <text evidence="5">The sequence shown here is derived from an EMBL/GenBank/DDBJ whole genome shotgun (WGS) entry which is preliminary data.</text>
</comment>
<organism evidence="5 6">
    <name type="scientific">Smittium mucronatum</name>
    <dbReference type="NCBI Taxonomy" id="133383"/>
    <lineage>
        <taxon>Eukaryota</taxon>
        <taxon>Fungi</taxon>
        <taxon>Fungi incertae sedis</taxon>
        <taxon>Zoopagomycota</taxon>
        <taxon>Kickxellomycotina</taxon>
        <taxon>Harpellomycetes</taxon>
        <taxon>Harpellales</taxon>
        <taxon>Legeriomycetaceae</taxon>
        <taxon>Smittium</taxon>
    </lineage>
</organism>
<dbReference type="PANTHER" id="PTHR20982">
    <property type="entry name" value="RIBOSOME RECYCLING FACTOR"/>
    <property type="match status" value="1"/>
</dbReference>
<evidence type="ECO:0000313" key="6">
    <source>
        <dbReference type="Proteomes" id="UP000187455"/>
    </source>
</evidence>